<gene>
    <name evidence="1" type="ORF">IAA89_03930</name>
</gene>
<sequence>MKNEEIIKQLVIIGNGFDLHFNQKTSFESYIDSLSVSDESNKLFEELTFLVNKDISLNPANGQIENDSIHDIKVKIEEIFSCLDGDIPNLSSSERKILAFYIKVCCHQLEIEVIPKLKKDKYSAYSNIYNERGSLLNEFIKKIRLKKIAENRPTFWDIYFLFLKDTNELKNDVNWSDVEKRLLDFYNMPLYRTYSKEVTEYENIYKIIQSFGNRPLNWNQFQKKNFG</sequence>
<name>A0A9D9EAA2_9LACO</name>
<organism evidence="1 2">
    <name type="scientific">Candidatus Gallilactobacillus intestinavium</name>
    <dbReference type="NCBI Taxonomy" id="2840838"/>
    <lineage>
        <taxon>Bacteria</taxon>
        <taxon>Bacillati</taxon>
        <taxon>Bacillota</taxon>
        <taxon>Bacilli</taxon>
        <taxon>Lactobacillales</taxon>
        <taxon>Lactobacillaceae</taxon>
        <taxon>Lactobacillaceae incertae sedis</taxon>
        <taxon>Candidatus Gallilactobacillus</taxon>
    </lineage>
</organism>
<reference evidence="1" key="2">
    <citation type="journal article" date="2021" name="PeerJ">
        <title>Extensive microbial diversity within the chicken gut microbiome revealed by metagenomics and culture.</title>
        <authorList>
            <person name="Gilroy R."/>
            <person name="Ravi A."/>
            <person name="Getino M."/>
            <person name="Pursley I."/>
            <person name="Horton D.L."/>
            <person name="Alikhan N.F."/>
            <person name="Baker D."/>
            <person name="Gharbi K."/>
            <person name="Hall N."/>
            <person name="Watson M."/>
            <person name="Adriaenssens E.M."/>
            <person name="Foster-Nyarko E."/>
            <person name="Jarju S."/>
            <person name="Secka A."/>
            <person name="Antonio M."/>
            <person name="Oren A."/>
            <person name="Chaudhuri R.R."/>
            <person name="La Ragione R."/>
            <person name="Hildebrand F."/>
            <person name="Pallen M.J."/>
        </authorList>
    </citation>
    <scope>NUCLEOTIDE SEQUENCE</scope>
    <source>
        <strain evidence="1">C6-149</strain>
    </source>
</reference>
<comment type="caution">
    <text evidence="1">The sequence shown here is derived from an EMBL/GenBank/DDBJ whole genome shotgun (WGS) entry which is preliminary data.</text>
</comment>
<dbReference type="AlphaFoldDB" id="A0A9D9EAA2"/>
<dbReference type="Proteomes" id="UP000823614">
    <property type="component" value="Unassembled WGS sequence"/>
</dbReference>
<accession>A0A9D9EAA2</accession>
<evidence type="ECO:0000313" key="1">
    <source>
        <dbReference type="EMBL" id="MBO8441579.1"/>
    </source>
</evidence>
<evidence type="ECO:0000313" key="2">
    <source>
        <dbReference type="Proteomes" id="UP000823614"/>
    </source>
</evidence>
<proteinExistence type="predicted"/>
<reference evidence="1" key="1">
    <citation type="submission" date="2020-10" db="EMBL/GenBank/DDBJ databases">
        <authorList>
            <person name="Gilroy R."/>
        </authorList>
    </citation>
    <scope>NUCLEOTIDE SEQUENCE</scope>
    <source>
        <strain evidence="1">C6-149</strain>
    </source>
</reference>
<protein>
    <submittedName>
        <fullName evidence="1">Uncharacterized protein</fullName>
    </submittedName>
</protein>
<dbReference type="EMBL" id="JADIMP010000062">
    <property type="protein sequence ID" value="MBO8441579.1"/>
    <property type="molecule type" value="Genomic_DNA"/>
</dbReference>